<reference evidence="5" key="1">
    <citation type="journal article" date="2014" name="Int. J. Syst. Evol. Microbiol.">
        <title>Complete genome sequence of Corynebacterium casei LMG S-19264T (=DSM 44701T), isolated from a smear-ripened cheese.</title>
        <authorList>
            <consortium name="US DOE Joint Genome Institute (JGI-PGF)"/>
            <person name="Walter F."/>
            <person name="Albersmeier A."/>
            <person name="Kalinowski J."/>
            <person name="Ruckert C."/>
        </authorList>
    </citation>
    <scope>NUCLEOTIDE SEQUENCE</scope>
    <source>
        <strain evidence="5">CGMCC 1.12919</strain>
    </source>
</reference>
<evidence type="ECO:0000313" key="6">
    <source>
        <dbReference type="Proteomes" id="UP000637002"/>
    </source>
</evidence>
<organism evidence="5 6">
    <name type="scientific">Chelatococcus reniformis</name>
    <dbReference type="NCBI Taxonomy" id="1494448"/>
    <lineage>
        <taxon>Bacteria</taxon>
        <taxon>Pseudomonadati</taxon>
        <taxon>Pseudomonadota</taxon>
        <taxon>Alphaproteobacteria</taxon>
        <taxon>Hyphomicrobiales</taxon>
        <taxon>Chelatococcaceae</taxon>
        <taxon>Chelatococcus</taxon>
    </lineage>
</organism>
<dbReference type="GO" id="GO:0015920">
    <property type="term" value="P:lipopolysaccharide transport"/>
    <property type="evidence" value="ECO:0007669"/>
    <property type="project" value="TreeGrafter"/>
</dbReference>
<dbReference type="RefSeq" id="WP_188607281.1">
    <property type="nucleotide sequence ID" value="NZ_BMGG01000001.1"/>
</dbReference>
<dbReference type="InterPro" id="IPR005653">
    <property type="entry name" value="OstA-like_N"/>
</dbReference>
<name>A0A916TWE7_9HYPH</name>
<dbReference type="Pfam" id="PF03968">
    <property type="entry name" value="LptD_N"/>
    <property type="match status" value="1"/>
</dbReference>
<evidence type="ECO:0000259" key="4">
    <source>
        <dbReference type="Pfam" id="PF03968"/>
    </source>
</evidence>
<dbReference type="AlphaFoldDB" id="A0A916TWE7"/>
<evidence type="ECO:0000313" key="5">
    <source>
        <dbReference type="EMBL" id="GGC46587.1"/>
    </source>
</evidence>
<evidence type="ECO:0000256" key="2">
    <source>
        <dbReference type="SAM" id="MobiDB-lite"/>
    </source>
</evidence>
<dbReference type="PANTHER" id="PTHR36504">
    <property type="entry name" value="LIPOPOLYSACCHARIDE EXPORT SYSTEM PROTEIN LPTA"/>
    <property type="match status" value="1"/>
</dbReference>
<dbReference type="Proteomes" id="UP000637002">
    <property type="component" value="Unassembled WGS sequence"/>
</dbReference>
<gene>
    <name evidence="5" type="ORF">GCM10010994_02150</name>
</gene>
<reference evidence="5" key="2">
    <citation type="submission" date="2020-09" db="EMBL/GenBank/DDBJ databases">
        <authorList>
            <person name="Sun Q."/>
            <person name="Zhou Y."/>
        </authorList>
    </citation>
    <scope>NUCLEOTIDE SEQUENCE</scope>
    <source>
        <strain evidence="5">CGMCC 1.12919</strain>
    </source>
</reference>
<feature type="region of interest" description="Disordered" evidence="2">
    <location>
        <begin position="198"/>
        <end position="221"/>
    </location>
</feature>
<keyword evidence="6" id="KW-1185">Reference proteome</keyword>
<accession>A0A916TWE7</accession>
<feature type="compositionally biased region" description="Low complexity" evidence="2">
    <location>
        <begin position="102"/>
        <end position="119"/>
    </location>
</feature>
<comment type="caution">
    <text evidence="5">The sequence shown here is derived from an EMBL/GenBank/DDBJ whole genome shotgun (WGS) entry which is preliminary data.</text>
</comment>
<feature type="domain" description="Organic solvent tolerance-like N-terminal" evidence="4">
    <location>
        <begin position="55"/>
        <end position="181"/>
    </location>
</feature>
<feature type="chain" id="PRO_5037264965" description="Organic solvent tolerance-like N-terminal domain-containing protein" evidence="3">
    <location>
        <begin position="25"/>
        <end position="221"/>
    </location>
</feature>
<dbReference type="GO" id="GO:0017089">
    <property type="term" value="F:glycolipid transfer activity"/>
    <property type="evidence" value="ECO:0007669"/>
    <property type="project" value="TreeGrafter"/>
</dbReference>
<dbReference type="PANTHER" id="PTHR36504:SF1">
    <property type="entry name" value="LIPOPOLYSACCHARIDE EXPORT SYSTEM PROTEIN LPTA"/>
    <property type="match status" value="1"/>
</dbReference>
<sequence>MIARSLATLAIAVTLALAGAAAMAQGGKPAKAGAASGPPLGGLGGLGNSSKEPIKIDSDRLDVFDKDKKAVFSGNVVAVQGETTMRCSSLTVFYEQSAASQQGGKPAAPAAPKPAAAGADNGVRRLDCAGPVTVISKDQIATADSASYDKTANKVVLHGNAKLSQGPNVTTGDSVVYDLNTSQATVVNKPGERVRALLVPGSDQQQPGQPKAKSGKSAATN</sequence>
<dbReference type="EMBL" id="BMGG01000001">
    <property type="protein sequence ID" value="GGC46587.1"/>
    <property type="molecule type" value="Genomic_DNA"/>
</dbReference>
<protein>
    <recommendedName>
        <fullName evidence="4">Organic solvent tolerance-like N-terminal domain-containing protein</fullName>
    </recommendedName>
</protein>
<evidence type="ECO:0000256" key="1">
    <source>
        <dbReference type="ARBA" id="ARBA00022729"/>
    </source>
</evidence>
<dbReference type="GO" id="GO:0030288">
    <property type="term" value="C:outer membrane-bounded periplasmic space"/>
    <property type="evidence" value="ECO:0007669"/>
    <property type="project" value="TreeGrafter"/>
</dbReference>
<proteinExistence type="predicted"/>
<dbReference type="Gene3D" id="2.60.450.10">
    <property type="entry name" value="Lipopolysaccharide (LPS) transport protein A like domain"/>
    <property type="match status" value="1"/>
</dbReference>
<keyword evidence="1 3" id="KW-0732">Signal</keyword>
<evidence type="ECO:0000256" key="3">
    <source>
        <dbReference type="SAM" id="SignalP"/>
    </source>
</evidence>
<feature type="signal peptide" evidence="3">
    <location>
        <begin position="1"/>
        <end position="24"/>
    </location>
</feature>
<dbReference type="GO" id="GO:0009279">
    <property type="term" value="C:cell outer membrane"/>
    <property type="evidence" value="ECO:0007669"/>
    <property type="project" value="TreeGrafter"/>
</dbReference>
<feature type="region of interest" description="Disordered" evidence="2">
    <location>
        <begin position="102"/>
        <end position="122"/>
    </location>
</feature>
<dbReference type="InterPro" id="IPR052037">
    <property type="entry name" value="LPS_export_LptA"/>
</dbReference>